<evidence type="ECO:0000256" key="1">
    <source>
        <dbReference type="SAM" id="SignalP"/>
    </source>
</evidence>
<evidence type="ECO:0000313" key="3">
    <source>
        <dbReference type="Proteomes" id="UP001431783"/>
    </source>
</evidence>
<dbReference type="SUPFAM" id="SSF57302">
    <property type="entry name" value="Snake toxin-like"/>
    <property type="match status" value="1"/>
</dbReference>
<dbReference type="EMBL" id="JARQZJ010000033">
    <property type="protein sequence ID" value="KAK9875439.1"/>
    <property type="molecule type" value="Genomic_DNA"/>
</dbReference>
<accession>A0AAW1U457</accession>
<sequence length="85" mass="9207">MGSKIVLALLIFVSVGYVFSLKCYICTSTSPCEDPATEYCDSDKDYCVSLKDGDTYGKGCVSNDNYCDSGNYDDCSVCQSDLCNS</sequence>
<protein>
    <submittedName>
        <fullName evidence="2">Uncharacterized protein</fullName>
    </submittedName>
</protein>
<evidence type="ECO:0000313" key="2">
    <source>
        <dbReference type="EMBL" id="KAK9875439.1"/>
    </source>
</evidence>
<organism evidence="2 3">
    <name type="scientific">Henosepilachna vigintioctopunctata</name>
    <dbReference type="NCBI Taxonomy" id="420089"/>
    <lineage>
        <taxon>Eukaryota</taxon>
        <taxon>Metazoa</taxon>
        <taxon>Ecdysozoa</taxon>
        <taxon>Arthropoda</taxon>
        <taxon>Hexapoda</taxon>
        <taxon>Insecta</taxon>
        <taxon>Pterygota</taxon>
        <taxon>Neoptera</taxon>
        <taxon>Endopterygota</taxon>
        <taxon>Coleoptera</taxon>
        <taxon>Polyphaga</taxon>
        <taxon>Cucujiformia</taxon>
        <taxon>Coccinelloidea</taxon>
        <taxon>Coccinellidae</taxon>
        <taxon>Epilachninae</taxon>
        <taxon>Epilachnini</taxon>
        <taxon>Henosepilachna</taxon>
    </lineage>
</organism>
<gene>
    <name evidence="2" type="ORF">WA026_007832</name>
</gene>
<keyword evidence="1" id="KW-0732">Signal</keyword>
<dbReference type="InterPro" id="IPR045860">
    <property type="entry name" value="Snake_toxin-like_sf"/>
</dbReference>
<proteinExistence type="predicted"/>
<feature type="chain" id="PRO_5043340454" evidence="1">
    <location>
        <begin position="21"/>
        <end position="85"/>
    </location>
</feature>
<name>A0AAW1U457_9CUCU</name>
<dbReference type="Proteomes" id="UP001431783">
    <property type="component" value="Unassembled WGS sequence"/>
</dbReference>
<reference evidence="2 3" key="1">
    <citation type="submission" date="2023-03" db="EMBL/GenBank/DDBJ databases">
        <title>Genome insight into feeding habits of ladybird beetles.</title>
        <authorList>
            <person name="Li H.-S."/>
            <person name="Huang Y.-H."/>
            <person name="Pang H."/>
        </authorList>
    </citation>
    <scope>NUCLEOTIDE SEQUENCE [LARGE SCALE GENOMIC DNA]</scope>
    <source>
        <strain evidence="2">SYSU_2023b</strain>
        <tissue evidence="2">Whole body</tissue>
    </source>
</reference>
<dbReference type="AlphaFoldDB" id="A0AAW1U457"/>
<feature type="signal peptide" evidence="1">
    <location>
        <begin position="1"/>
        <end position="20"/>
    </location>
</feature>
<keyword evidence="3" id="KW-1185">Reference proteome</keyword>
<comment type="caution">
    <text evidence="2">The sequence shown here is derived from an EMBL/GenBank/DDBJ whole genome shotgun (WGS) entry which is preliminary data.</text>
</comment>